<dbReference type="PANTHER" id="PTHR24198">
    <property type="entry name" value="ANKYRIN REPEAT AND PROTEIN KINASE DOMAIN-CONTAINING PROTEIN"/>
    <property type="match status" value="1"/>
</dbReference>
<organism evidence="4 5">
    <name type="scientific">Symbiodinium pilosum</name>
    <name type="common">Dinoflagellate</name>
    <dbReference type="NCBI Taxonomy" id="2952"/>
    <lineage>
        <taxon>Eukaryota</taxon>
        <taxon>Sar</taxon>
        <taxon>Alveolata</taxon>
        <taxon>Dinophyceae</taxon>
        <taxon>Suessiales</taxon>
        <taxon>Symbiodiniaceae</taxon>
        <taxon>Symbiodinium</taxon>
    </lineage>
</organism>
<comment type="caution">
    <text evidence="4">The sequence shown here is derived from an EMBL/GenBank/DDBJ whole genome shotgun (WGS) entry which is preliminary data.</text>
</comment>
<sequence>MMSDLKHICQDIHEEIFVPGPGMKGSELRAEPLFLWYDYFSCPQLDKNDFSKAIDSIPAYIANSAFFFVLAPVIESPRMSMVFTSATWADRAWCRVERLCRELSPEGSYIIIKDKKHFEVASSCVGSFVTPPGEGTFKVAADRAKLGPVLQKALQRKLLILLEMQDFVGYRVLLNLQPVLLRGFKVQPSYAMIPSNREISSKLDVASHAVAEFLFQNGFCTVNEVDSCGWSPLHYAALRGEPLLIQSLLEQRADIDCKTKKANRKHGAMKGIVSLDLCMRHGNNEAGRLLISAKASVDSCWLVPHASIGDNAEGVRMLCEAGCSPLARDPLGTLAISVACTFGSINALEELVTQAGHSLEAADLAQAMFFAVTLKGRGEIVQRLSDLRADINAQRDVKMLSPLGLINMMKSLEYRLGRVTPLTRLSYHTQGCTALMAAIMMGHYDSAAILVAAGARIDLCTARGLTAADFAKEQTIPDFVRQALEGSREACVTVAHMAQDGGLIEVLL</sequence>
<dbReference type="Proteomes" id="UP000649617">
    <property type="component" value="Unassembled WGS sequence"/>
</dbReference>
<evidence type="ECO:0000313" key="4">
    <source>
        <dbReference type="EMBL" id="CAE7733211.1"/>
    </source>
</evidence>
<accession>A0A812XFM8</accession>
<dbReference type="PROSITE" id="PS50088">
    <property type="entry name" value="ANK_REPEAT"/>
    <property type="match status" value="2"/>
</dbReference>
<feature type="repeat" description="ANK" evidence="3">
    <location>
        <begin position="228"/>
        <end position="260"/>
    </location>
</feature>
<dbReference type="InterPro" id="IPR002110">
    <property type="entry name" value="Ankyrin_rpt"/>
</dbReference>
<dbReference type="EMBL" id="CAJNIZ010045890">
    <property type="protein sequence ID" value="CAE7733211.1"/>
    <property type="molecule type" value="Genomic_DNA"/>
</dbReference>
<dbReference type="SUPFAM" id="SSF48403">
    <property type="entry name" value="Ankyrin repeat"/>
    <property type="match status" value="1"/>
</dbReference>
<keyword evidence="5" id="KW-1185">Reference proteome</keyword>
<dbReference type="AlphaFoldDB" id="A0A812XFM8"/>
<evidence type="ECO:0000256" key="3">
    <source>
        <dbReference type="PROSITE-ProRule" id="PRU00023"/>
    </source>
</evidence>
<gene>
    <name evidence="4" type="primary">ANKRD50</name>
    <name evidence="4" type="ORF">SPIL2461_LOCUS21069</name>
</gene>
<proteinExistence type="predicted"/>
<reference evidence="4" key="1">
    <citation type="submission" date="2021-02" db="EMBL/GenBank/DDBJ databases">
        <authorList>
            <person name="Dougan E. K."/>
            <person name="Rhodes N."/>
            <person name="Thang M."/>
            <person name="Chan C."/>
        </authorList>
    </citation>
    <scope>NUCLEOTIDE SEQUENCE</scope>
</reference>
<dbReference type="SMART" id="SM00248">
    <property type="entry name" value="ANK"/>
    <property type="match status" value="5"/>
</dbReference>
<dbReference type="Gene3D" id="1.25.40.20">
    <property type="entry name" value="Ankyrin repeat-containing domain"/>
    <property type="match status" value="2"/>
</dbReference>
<dbReference type="PROSITE" id="PS50297">
    <property type="entry name" value="ANK_REP_REGION"/>
    <property type="match status" value="2"/>
</dbReference>
<evidence type="ECO:0000256" key="2">
    <source>
        <dbReference type="ARBA" id="ARBA00023043"/>
    </source>
</evidence>
<dbReference type="Pfam" id="PF00023">
    <property type="entry name" value="Ank"/>
    <property type="match status" value="2"/>
</dbReference>
<keyword evidence="1" id="KW-0677">Repeat</keyword>
<feature type="repeat" description="ANK" evidence="3">
    <location>
        <begin position="430"/>
        <end position="462"/>
    </location>
</feature>
<evidence type="ECO:0000313" key="5">
    <source>
        <dbReference type="Proteomes" id="UP000649617"/>
    </source>
</evidence>
<dbReference type="InterPro" id="IPR036770">
    <property type="entry name" value="Ankyrin_rpt-contain_sf"/>
</dbReference>
<dbReference type="OrthoDB" id="411889at2759"/>
<protein>
    <submittedName>
        <fullName evidence="4">ANKRD50 protein</fullName>
    </submittedName>
</protein>
<evidence type="ECO:0000256" key="1">
    <source>
        <dbReference type="ARBA" id="ARBA00022737"/>
    </source>
</evidence>
<keyword evidence="2 3" id="KW-0040">ANK repeat</keyword>
<name>A0A812XFM8_SYMPI</name>
<dbReference type="PANTHER" id="PTHR24198:SF165">
    <property type="entry name" value="ANKYRIN REPEAT-CONTAINING PROTEIN-RELATED"/>
    <property type="match status" value="1"/>
</dbReference>